<dbReference type="PANTHER" id="PTHR42776:SF27">
    <property type="entry name" value="DIPEPTIDYL PEPTIDASE FAMILY MEMBER 6"/>
    <property type="match status" value="1"/>
</dbReference>
<feature type="chain" id="PRO_5016996307" description="Peptidase S9 prolyl oligopeptidase catalytic domain-containing protein" evidence="4">
    <location>
        <begin position="17"/>
        <end position="755"/>
    </location>
</feature>
<name>A0A383VQG6_TETOB</name>
<evidence type="ECO:0000256" key="2">
    <source>
        <dbReference type="ARBA" id="ARBA00022825"/>
    </source>
</evidence>
<evidence type="ECO:0000256" key="4">
    <source>
        <dbReference type="SAM" id="SignalP"/>
    </source>
</evidence>
<dbReference type="GO" id="GO:0006508">
    <property type="term" value="P:proteolysis"/>
    <property type="evidence" value="ECO:0007669"/>
    <property type="project" value="InterPro"/>
</dbReference>
<dbReference type="AlphaFoldDB" id="A0A383VQG6"/>
<keyword evidence="2" id="KW-0645">Protease</keyword>
<reference evidence="6 7" key="1">
    <citation type="submission" date="2016-10" db="EMBL/GenBank/DDBJ databases">
        <authorList>
            <person name="Cai Z."/>
        </authorList>
    </citation>
    <scope>NUCLEOTIDE SEQUENCE [LARGE SCALE GENOMIC DNA]</scope>
</reference>
<feature type="domain" description="Peptidase S9 prolyl oligopeptidase catalytic" evidence="5">
    <location>
        <begin position="520"/>
        <end position="736"/>
    </location>
</feature>
<accession>A0A383VQG6</accession>
<dbReference type="EMBL" id="FNXT01000810">
    <property type="protein sequence ID" value="SZX67765.1"/>
    <property type="molecule type" value="Genomic_DNA"/>
</dbReference>
<evidence type="ECO:0000256" key="1">
    <source>
        <dbReference type="ARBA" id="ARBA00022801"/>
    </source>
</evidence>
<dbReference type="STRING" id="3088.A0A383VQG6"/>
<evidence type="ECO:0000259" key="5">
    <source>
        <dbReference type="Pfam" id="PF00326"/>
    </source>
</evidence>
<keyword evidence="7" id="KW-1185">Reference proteome</keyword>
<dbReference type="SUPFAM" id="SSF82171">
    <property type="entry name" value="DPP6 N-terminal domain-like"/>
    <property type="match status" value="1"/>
</dbReference>
<feature type="region of interest" description="Disordered" evidence="3">
    <location>
        <begin position="465"/>
        <end position="497"/>
    </location>
</feature>
<organism evidence="6 7">
    <name type="scientific">Tetradesmus obliquus</name>
    <name type="common">Green alga</name>
    <name type="synonym">Acutodesmus obliquus</name>
    <dbReference type="NCBI Taxonomy" id="3088"/>
    <lineage>
        <taxon>Eukaryota</taxon>
        <taxon>Viridiplantae</taxon>
        <taxon>Chlorophyta</taxon>
        <taxon>core chlorophytes</taxon>
        <taxon>Chlorophyceae</taxon>
        <taxon>CS clade</taxon>
        <taxon>Sphaeropleales</taxon>
        <taxon>Scenedesmaceae</taxon>
        <taxon>Tetradesmus</taxon>
    </lineage>
</organism>
<dbReference type="Pfam" id="PF00326">
    <property type="entry name" value="Peptidase_S9"/>
    <property type="match status" value="1"/>
</dbReference>
<dbReference type="SUPFAM" id="SSF53474">
    <property type="entry name" value="alpha/beta-Hydrolases"/>
    <property type="match status" value="1"/>
</dbReference>
<dbReference type="PANTHER" id="PTHR42776">
    <property type="entry name" value="SERINE PEPTIDASE S9 FAMILY MEMBER"/>
    <property type="match status" value="1"/>
</dbReference>
<proteinExistence type="predicted"/>
<dbReference type="InterPro" id="IPR029058">
    <property type="entry name" value="AB_hydrolase_fold"/>
</dbReference>
<dbReference type="InterPro" id="IPR011659">
    <property type="entry name" value="WD40"/>
</dbReference>
<evidence type="ECO:0000313" key="7">
    <source>
        <dbReference type="Proteomes" id="UP000256970"/>
    </source>
</evidence>
<feature type="compositionally biased region" description="Low complexity" evidence="3">
    <location>
        <begin position="482"/>
        <end position="492"/>
    </location>
</feature>
<dbReference type="Gene3D" id="3.40.50.1820">
    <property type="entry name" value="alpha/beta hydrolase"/>
    <property type="match status" value="1"/>
</dbReference>
<gene>
    <name evidence="6" type="ORF">BQ4739_LOCUS8123</name>
</gene>
<dbReference type="Proteomes" id="UP000256970">
    <property type="component" value="Unassembled WGS sequence"/>
</dbReference>
<dbReference type="Gene3D" id="2.120.10.30">
    <property type="entry name" value="TolB, C-terminal domain"/>
    <property type="match status" value="1"/>
</dbReference>
<feature type="signal peptide" evidence="4">
    <location>
        <begin position="1"/>
        <end position="16"/>
    </location>
</feature>
<keyword evidence="2" id="KW-0720">Serine protease</keyword>
<dbReference type="GO" id="GO:0004252">
    <property type="term" value="F:serine-type endopeptidase activity"/>
    <property type="evidence" value="ECO:0007669"/>
    <property type="project" value="TreeGrafter"/>
</dbReference>
<dbReference type="Pfam" id="PF07676">
    <property type="entry name" value="PD40"/>
    <property type="match status" value="1"/>
</dbReference>
<keyword evidence="4" id="KW-0732">Signal</keyword>
<evidence type="ECO:0000256" key="3">
    <source>
        <dbReference type="SAM" id="MobiDB-lite"/>
    </source>
</evidence>
<sequence length="755" mass="83360">MMQLLAILLAWAVASAVAAAGAAAAPQEPAAGAKAAAVTGLPPLIPMPLLMGTANYTNPSLSPDGKYLAYVGPSKGSSVYNVFIKQLPPASRFASLAGKHQGLFEAEGTAGDKQVTFDKKRGVTSYFWLWDGSGIIYQQDADGDEKYHLYLVPLQSLMAGQRPKVKDLTSFKGVRVDEVFRDKDHPRQVYVTMNKDNPARFDLHRIDLDSGKVERMLVNPGPIIYWYFDSNFTLKGVLSYNNSDGSKYMLVRDKPGNYNTSSWRRLFTWSFGDDGQVLGFNKAGDQLFVASSVGRDTTEVQAISIQPGAKVLRRIASNPYADMDDVIFDPDTWEPQMVAFNYHKSQWTVIDPTLKALGTRLEEFKPGFEVELAGRSKDRQTLLLRYSNSNSSPSWYLYRQGKWPPVLLLEDRPELRPYSLAASRPVVITARDGLQLPAYLTLPILPAVPKDLPACIAGPVPDLRGAGTGAAKPPAQITTERSSSSSSSSSSSGKPSCKPLQLQLPMVLLVHGGPWARDYWDTNSQVQMASNRGYAVLQVNFRGSTGFGKRFLNLGNGQWGVGTMQQDLTDAVQWAIKNGIADPKRICIAGGSYGGYAALAGLTFTPNLYKCGIDMYGISNVATTMKAMPPYWGVIRFRFYKRIGDPVSNATYNQQISPLFHVDKIRSPLMIGQGANDPRVVKREADQIYKAVKQRHPKMDVQYVLYPDEGHGWMRPDNKLDWALRMERFYARHLGGRVGLDVKVRGSSAQLITKV</sequence>
<evidence type="ECO:0000313" key="6">
    <source>
        <dbReference type="EMBL" id="SZX67765.1"/>
    </source>
</evidence>
<dbReference type="InterPro" id="IPR011042">
    <property type="entry name" value="6-blade_b-propeller_TolB-like"/>
</dbReference>
<protein>
    <recommendedName>
        <fullName evidence="5">Peptidase S9 prolyl oligopeptidase catalytic domain-containing protein</fullName>
    </recommendedName>
</protein>
<dbReference type="InterPro" id="IPR001375">
    <property type="entry name" value="Peptidase_S9_cat"/>
</dbReference>
<keyword evidence="1" id="KW-0378">Hydrolase</keyword>